<dbReference type="STRING" id="315423.SAMN04488020_11359"/>
<proteinExistence type="predicted"/>
<evidence type="ECO:0000313" key="4">
    <source>
        <dbReference type="Proteomes" id="UP000193870"/>
    </source>
</evidence>
<feature type="region of interest" description="Disordered" evidence="1">
    <location>
        <begin position="1"/>
        <end position="26"/>
    </location>
</feature>
<accession>A0A1Y5TQ01</accession>
<evidence type="ECO:0008006" key="5">
    <source>
        <dbReference type="Google" id="ProtNLM"/>
    </source>
</evidence>
<dbReference type="InterPro" id="IPR009937">
    <property type="entry name" value="Phage_holin_3_6"/>
</dbReference>
<protein>
    <recommendedName>
        <fullName evidence="5">Holin-X, holin superfamily III</fullName>
    </recommendedName>
</protein>
<feature type="compositionally biased region" description="Basic and acidic residues" evidence="1">
    <location>
        <begin position="15"/>
        <end position="26"/>
    </location>
</feature>
<evidence type="ECO:0000256" key="1">
    <source>
        <dbReference type="SAM" id="MobiDB-lite"/>
    </source>
</evidence>
<feature type="transmembrane region" description="Helical" evidence="2">
    <location>
        <begin position="105"/>
        <end position="123"/>
    </location>
</feature>
<dbReference type="RefSeq" id="WP_306456087.1">
    <property type="nucleotide sequence ID" value="NZ_FOPF01000013.1"/>
</dbReference>
<reference evidence="3 4" key="1">
    <citation type="submission" date="2017-03" db="EMBL/GenBank/DDBJ databases">
        <authorList>
            <person name="Afonso C.L."/>
            <person name="Miller P.J."/>
            <person name="Scott M.A."/>
            <person name="Spackman E."/>
            <person name="Goraichik I."/>
            <person name="Dimitrov K.M."/>
            <person name="Suarez D.L."/>
            <person name="Swayne D.E."/>
        </authorList>
    </citation>
    <scope>NUCLEOTIDE SEQUENCE [LARGE SCALE GENOMIC DNA]</scope>
    <source>
        <strain evidence="3 4">CECT 7066</strain>
    </source>
</reference>
<sequence length="154" mass="16136">MSDTDNHTNRSTHGAHADHDARTDHGMRGQIRDTGGLLSDALQQVVALVRGELNLLRAEMDENVRKAVAAIGMIIAGVVIMLVALNVLAAALVEAITELGLEAGWAALLVGVVFAIIAAILAAKGTNNLKVTSLAPTRTTKNVERDGEAVKKAL</sequence>
<dbReference type="EMBL" id="FWFV01000012">
    <property type="protein sequence ID" value="SLN65436.1"/>
    <property type="molecule type" value="Genomic_DNA"/>
</dbReference>
<keyword evidence="4" id="KW-1185">Reference proteome</keyword>
<dbReference type="Proteomes" id="UP000193870">
    <property type="component" value="Unassembled WGS sequence"/>
</dbReference>
<name>A0A1Y5TQ01_9RHOB</name>
<organism evidence="3 4">
    <name type="scientific">Palleronia marisminoris</name>
    <dbReference type="NCBI Taxonomy" id="315423"/>
    <lineage>
        <taxon>Bacteria</taxon>
        <taxon>Pseudomonadati</taxon>
        <taxon>Pseudomonadota</taxon>
        <taxon>Alphaproteobacteria</taxon>
        <taxon>Rhodobacterales</taxon>
        <taxon>Roseobacteraceae</taxon>
        <taxon>Palleronia</taxon>
    </lineage>
</organism>
<dbReference type="AlphaFoldDB" id="A0A1Y5TQ01"/>
<evidence type="ECO:0000313" key="3">
    <source>
        <dbReference type="EMBL" id="SLN65436.1"/>
    </source>
</evidence>
<keyword evidence="2" id="KW-1133">Transmembrane helix</keyword>
<evidence type="ECO:0000256" key="2">
    <source>
        <dbReference type="SAM" id="Phobius"/>
    </source>
</evidence>
<gene>
    <name evidence="3" type="ORF">PAM7066_03263</name>
</gene>
<keyword evidence="2" id="KW-0812">Transmembrane</keyword>
<dbReference type="Pfam" id="PF07332">
    <property type="entry name" value="Phage_holin_3_6"/>
    <property type="match status" value="1"/>
</dbReference>
<feature type="transmembrane region" description="Helical" evidence="2">
    <location>
        <begin position="67"/>
        <end position="93"/>
    </location>
</feature>
<keyword evidence="2" id="KW-0472">Membrane</keyword>